<dbReference type="InterPro" id="IPR037035">
    <property type="entry name" value="GK-like_C_sf"/>
</dbReference>
<comment type="caution">
    <text evidence="3">The sequence shown here is derived from an EMBL/GenBank/DDBJ whole genome shotgun (WGS) entry which is preliminary data.</text>
</comment>
<evidence type="ECO:0000313" key="3">
    <source>
        <dbReference type="EMBL" id="OGG93952.1"/>
    </source>
</evidence>
<dbReference type="Proteomes" id="UP000176867">
    <property type="component" value="Unassembled WGS sequence"/>
</dbReference>
<dbReference type="PANTHER" id="PTHR12227">
    <property type="entry name" value="GLYCERATE KINASE"/>
    <property type="match status" value="1"/>
</dbReference>
<dbReference type="InterPro" id="IPR038614">
    <property type="entry name" value="GK_N_sf"/>
</dbReference>
<dbReference type="PANTHER" id="PTHR12227:SF0">
    <property type="entry name" value="GLYCERATE KINASE"/>
    <property type="match status" value="1"/>
</dbReference>
<protein>
    <recommendedName>
        <fullName evidence="5">Glycerate kinase</fullName>
    </recommendedName>
</protein>
<evidence type="ECO:0000313" key="4">
    <source>
        <dbReference type="Proteomes" id="UP000176867"/>
    </source>
</evidence>
<evidence type="ECO:0000259" key="1">
    <source>
        <dbReference type="Pfam" id="PF05161"/>
    </source>
</evidence>
<gene>
    <name evidence="3" type="ORF">A2609_02290</name>
</gene>
<dbReference type="GO" id="GO:0005737">
    <property type="term" value="C:cytoplasm"/>
    <property type="evidence" value="ECO:0007669"/>
    <property type="project" value="TreeGrafter"/>
</dbReference>
<proteinExistence type="predicted"/>
<dbReference type="InterPro" id="IPR025286">
    <property type="entry name" value="MOFRL_assoc_dom"/>
</dbReference>
<evidence type="ECO:0000259" key="2">
    <source>
        <dbReference type="Pfam" id="PF13660"/>
    </source>
</evidence>
<dbReference type="Gene3D" id="3.40.1480.10">
    <property type="entry name" value="MOFRL domain"/>
    <property type="match status" value="1"/>
</dbReference>
<name>A0A1F6G762_9BACT</name>
<dbReference type="AlphaFoldDB" id="A0A1F6G762"/>
<accession>A0A1F6G762</accession>
<reference evidence="3 4" key="1">
    <citation type="journal article" date="2016" name="Nat. Commun.">
        <title>Thousands of microbial genomes shed light on interconnected biogeochemical processes in an aquifer system.</title>
        <authorList>
            <person name="Anantharaman K."/>
            <person name="Brown C.T."/>
            <person name="Hug L.A."/>
            <person name="Sharon I."/>
            <person name="Castelle C.J."/>
            <person name="Probst A.J."/>
            <person name="Thomas B.C."/>
            <person name="Singh A."/>
            <person name="Wilkins M.J."/>
            <person name="Karaoz U."/>
            <person name="Brodie E.L."/>
            <person name="Williams K.H."/>
            <person name="Hubbard S.S."/>
            <person name="Banfield J.F."/>
        </authorList>
    </citation>
    <scope>NUCLEOTIDE SEQUENCE [LARGE SCALE GENOMIC DNA]</scope>
</reference>
<feature type="domain" description="MOFRL" evidence="1">
    <location>
        <begin position="349"/>
        <end position="454"/>
    </location>
</feature>
<dbReference type="Pfam" id="PF13660">
    <property type="entry name" value="DUF4147"/>
    <property type="match status" value="1"/>
</dbReference>
<dbReference type="Gene3D" id="3.40.50.10180">
    <property type="entry name" value="Glycerate kinase, MOFRL-like N-terminal domain"/>
    <property type="match status" value="1"/>
</dbReference>
<dbReference type="EMBL" id="MFMU01000003">
    <property type="protein sequence ID" value="OGG93952.1"/>
    <property type="molecule type" value="Genomic_DNA"/>
</dbReference>
<evidence type="ECO:0008006" key="5">
    <source>
        <dbReference type="Google" id="ProtNLM"/>
    </source>
</evidence>
<sequence>MVHSIQNFEALACPEPVDGAENDLRRDALEIAEAGYAAINVGSAIERKMSIKNDVLQIMDGTSKATPQTKTYHLAGRRVFFVGIGKCALTAASAIEKLFGDTLTGGIAFDVSAEFLRKSDIHRNGGCLTSSSKIEVFIGTHPLPSEVNEQATKRIIEFLSDCREDDLVIFLISGGGSTLLCSPEAPMTPADESALFKELTAHGATIQDINTVRKHISSARGGGLARAAYPAEILSLIVSDVPGNDIAFISSGPTVQDSSTITDAKEVLARYNITISNITFIETPKEEKYFERVTNLLFLTSKDALDAMKDEAAKRGYETEIVDDHFSGEAREVGRAVVEKLHDASQKTALLYAGESTVTLREVRPPSQAGGRNQEIALASLETILDDEIILPFASDGHDNTDYAGAIGDSISRAHASEHNLSIAEYIVAHRSYEFFSITGDALSTGYTGSNISDLIIALKK</sequence>
<dbReference type="SUPFAM" id="SSF82544">
    <property type="entry name" value="GckA/TtuD-like"/>
    <property type="match status" value="1"/>
</dbReference>
<organism evidence="3 4">
    <name type="scientific">Candidatus Kaiserbacteria bacterium RIFOXYD1_FULL_47_14</name>
    <dbReference type="NCBI Taxonomy" id="1798533"/>
    <lineage>
        <taxon>Bacteria</taxon>
        <taxon>Candidatus Kaiseribacteriota</taxon>
    </lineage>
</organism>
<dbReference type="GO" id="GO:0008887">
    <property type="term" value="F:glycerate kinase activity"/>
    <property type="evidence" value="ECO:0007669"/>
    <property type="project" value="InterPro"/>
</dbReference>
<dbReference type="InterPro" id="IPR039760">
    <property type="entry name" value="MOFRL_protein"/>
</dbReference>
<dbReference type="InterPro" id="IPR007835">
    <property type="entry name" value="MOFRL"/>
</dbReference>
<dbReference type="STRING" id="1798533.A2609_02290"/>
<dbReference type="Pfam" id="PF05161">
    <property type="entry name" value="MOFRL"/>
    <property type="match status" value="1"/>
</dbReference>
<feature type="domain" description="MOFRL-associated" evidence="2">
    <location>
        <begin position="28"/>
        <end position="274"/>
    </location>
</feature>